<dbReference type="InterPro" id="IPR037165">
    <property type="entry name" value="AldOxase/xan_DH_Mopterin-bd_sf"/>
</dbReference>
<proteinExistence type="predicted"/>
<dbReference type="InterPro" id="IPR046867">
    <property type="entry name" value="AldOxase/xan_DH_MoCoBD2"/>
</dbReference>
<dbReference type="PROSITE" id="PS51318">
    <property type="entry name" value="TAT"/>
    <property type="match status" value="1"/>
</dbReference>
<dbReference type="SUPFAM" id="SSF56003">
    <property type="entry name" value="Molybdenum cofactor-binding domain"/>
    <property type="match status" value="2"/>
</dbReference>
<dbReference type="InterPro" id="IPR012368">
    <property type="entry name" value="OxRdtase_Mopterin-bd_su_IorB"/>
</dbReference>
<dbReference type="InterPro" id="IPR052516">
    <property type="entry name" value="N-heterocyclic_Hydroxylase"/>
</dbReference>
<organism evidence="2 3">
    <name type="scientific">Pseudomarimonas arenosa</name>
    <dbReference type="NCBI Taxonomy" id="2774145"/>
    <lineage>
        <taxon>Bacteria</taxon>
        <taxon>Pseudomonadati</taxon>
        <taxon>Pseudomonadota</taxon>
        <taxon>Gammaproteobacteria</taxon>
        <taxon>Lysobacterales</taxon>
        <taxon>Lysobacteraceae</taxon>
        <taxon>Pseudomarimonas</taxon>
    </lineage>
</organism>
<protein>
    <submittedName>
        <fullName evidence="2">Xanthine dehydrogenase family protein molybdopterin-binding subunit</fullName>
    </submittedName>
</protein>
<dbReference type="PIRSF" id="PIRSF036389">
    <property type="entry name" value="IOR_B"/>
    <property type="match status" value="1"/>
</dbReference>
<dbReference type="InterPro" id="IPR000674">
    <property type="entry name" value="Ald_Oxase/Xan_DH_a/b"/>
</dbReference>
<evidence type="ECO:0000313" key="3">
    <source>
        <dbReference type="Proteomes" id="UP000613768"/>
    </source>
</evidence>
<keyword evidence="3" id="KW-1185">Reference proteome</keyword>
<dbReference type="GO" id="GO:0016491">
    <property type="term" value="F:oxidoreductase activity"/>
    <property type="evidence" value="ECO:0007669"/>
    <property type="project" value="InterPro"/>
</dbReference>
<sequence length="775" mass="84238">MTAWHRDEWGLAEHAPSEHSLSTDEQWRVSRRGFLNVSLSASGALLLSAAVPLTALRAVAAVPPPTIIGLFIRIERDGRTTIGARCPEIGQGVKTSLPMIIAEELDADWSKVEVRQLHLGLDKTDASPGLKWRFGPQGAGGSTSIPNAWADLRQVGAKARHLLLQAAAKQWNVELKQLRTEPGYVLHPDGSRLSYGELTSVAATLPAPEGEVELKDPATWHILGKPKRVVDAEEIVTGRAQYGIDVYPSGALTAVIARCPHFDGELQSFDATETLKIPGVQQVFAIEGPKAGEPITANLAPGVAVLAVDTWSALKGRQALKIEWTRGPWTKESSAELDAQCARLLQGKGIMARDDGDFDAAAKAAKTMITATYRQPYVSHCPLEPQNAFARVQADKVWIIAPMQQPAGAQRIAHQLTGIDRQSIQVDMTRVGGGFGRRLSNDFVAEAVLLSKQSGKPVKLLWTREDDMRHDFFRPFGHHQMIASVDEQGEVTGWAHRLASASKYYRRPDVKPEDMWQPELYPDDFPAQLLPNVRMEWFGVESGMTRGSWRAPAHTANAFVVQSFIDEVAHATGADPLALRLKLLGDPKQLSYSNHGGPIFDTGRLAAVLKLAADTIGWGRRLPKGRGLGIACHFTFGGYAAHALDVSVSDDGNYRIERCVCAVDVGRVINPLGLEAQMMGGTIDGLSTAQHLEISIKDGQVVEGNFDTYPLLRMKEAPDVEVKIVDSQADPAGAGEMGIPTLAPALCNAIFAASGVRIRNLPIRQQLREAMRKLA</sequence>
<gene>
    <name evidence="2" type="ORF">IFO71_06340</name>
</gene>
<dbReference type="PANTHER" id="PTHR47495">
    <property type="entry name" value="ALDEHYDE DEHYDROGENASE"/>
    <property type="match status" value="1"/>
</dbReference>
<dbReference type="Gene3D" id="3.30.365.10">
    <property type="entry name" value="Aldehyde oxidase/xanthine dehydrogenase, molybdopterin binding domain"/>
    <property type="match status" value="4"/>
</dbReference>
<comment type="caution">
    <text evidence="2">The sequence shown here is derived from an EMBL/GenBank/DDBJ whole genome shotgun (WGS) entry which is preliminary data.</text>
</comment>
<dbReference type="Gene3D" id="3.90.1170.50">
    <property type="entry name" value="Aldehyde oxidase/xanthine dehydrogenase, a/b hammerhead"/>
    <property type="match status" value="1"/>
</dbReference>
<dbReference type="InterPro" id="IPR008274">
    <property type="entry name" value="AldOxase/xan_DH_MoCoBD1"/>
</dbReference>
<accession>A0AAW3ZH56</accession>
<dbReference type="Proteomes" id="UP000613768">
    <property type="component" value="Unassembled WGS sequence"/>
</dbReference>
<dbReference type="AlphaFoldDB" id="A0AAW3ZH56"/>
<name>A0AAW3ZH56_9GAMM</name>
<dbReference type="Pfam" id="PF02738">
    <property type="entry name" value="MoCoBD_1"/>
    <property type="match status" value="1"/>
</dbReference>
<dbReference type="RefSeq" id="WP_192028699.1">
    <property type="nucleotide sequence ID" value="NZ_JACYTR010000008.1"/>
</dbReference>
<dbReference type="PANTHER" id="PTHR47495:SF2">
    <property type="entry name" value="ALDEHYDE DEHYDROGENASE"/>
    <property type="match status" value="1"/>
</dbReference>
<dbReference type="EMBL" id="JACYTR010000008">
    <property type="protein sequence ID" value="MBD8525358.1"/>
    <property type="molecule type" value="Genomic_DNA"/>
</dbReference>
<dbReference type="InterPro" id="IPR006311">
    <property type="entry name" value="TAT_signal"/>
</dbReference>
<dbReference type="Pfam" id="PF20256">
    <property type="entry name" value="MoCoBD_2"/>
    <property type="match status" value="2"/>
</dbReference>
<evidence type="ECO:0000259" key="1">
    <source>
        <dbReference type="SMART" id="SM01008"/>
    </source>
</evidence>
<dbReference type="SMART" id="SM01008">
    <property type="entry name" value="Ald_Xan_dh_C"/>
    <property type="match status" value="1"/>
</dbReference>
<reference evidence="2 3" key="1">
    <citation type="submission" date="2020-09" db="EMBL/GenBank/DDBJ databases">
        <title>Pseudoxanthomonas sp. CAU 1598 isolated from sand of Yaerae Beach.</title>
        <authorList>
            <person name="Kim W."/>
        </authorList>
    </citation>
    <scope>NUCLEOTIDE SEQUENCE [LARGE SCALE GENOMIC DNA]</scope>
    <source>
        <strain evidence="2 3">CAU 1598</strain>
    </source>
</reference>
<evidence type="ECO:0000313" key="2">
    <source>
        <dbReference type="EMBL" id="MBD8525358.1"/>
    </source>
</evidence>
<feature type="domain" description="Aldehyde oxidase/xanthine dehydrogenase a/b hammerhead" evidence="1">
    <location>
        <begin position="237"/>
        <end position="328"/>
    </location>
</feature>